<comment type="caution">
    <text evidence="1">The sequence shown here is derived from an EMBL/GenBank/DDBJ whole genome shotgun (WGS) entry which is preliminary data.</text>
</comment>
<sequence>MIIVHKSRAIHKNEDGLSRWALENKAWVTQETERHIEGICVTEIGTELFNQVRESFKMKKNFQILCQFSIKDCKDPSLFSKLDEELKRAYDKCRFNLLD</sequence>
<reference evidence="1" key="1">
    <citation type="submission" date="2021-03" db="EMBL/GenBank/DDBJ databases">
        <title>Draft genome sequence of rust myrtle Austropuccinia psidii MF-1, a brazilian biotype.</title>
        <authorList>
            <person name="Quecine M.C."/>
            <person name="Pachon D.M.R."/>
            <person name="Bonatelli M.L."/>
            <person name="Correr F.H."/>
            <person name="Franceschini L.M."/>
            <person name="Leite T.F."/>
            <person name="Margarido G.R.A."/>
            <person name="Almeida C.A."/>
            <person name="Ferrarezi J.A."/>
            <person name="Labate C.A."/>
        </authorList>
    </citation>
    <scope>NUCLEOTIDE SEQUENCE</scope>
    <source>
        <strain evidence="1">MF-1</strain>
    </source>
</reference>
<proteinExistence type="predicted"/>
<evidence type="ECO:0000313" key="2">
    <source>
        <dbReference type="Proteomes" id="UP000765509"/>
    </source>
</evidence>
<evidence type="ECO:0000313" key="1">
    <source>
        <dbReference type="EMBL" id="MBW0531161.1"/>
    </source>
</evidence>
<name>A0A9Q3I627_9BASI</name>
<organism evidence="1 2">
    <name type="scientific">Austropuccinia psidii MF-1</name>
    <dbReference type="NCBI Taxonomy" id="1389203"/>
    <lineage>
        <taxon>Eukaryota</taxon>
        <taxon>Fungi</taxon>
        <taxon>Dikarya</taxon>
        <taxon>Basidiomycota</taxon>
        <taxon>Pucciniomycotina</taxon>
        <taxon>Pucciniomycetes</taxon>
        <taxon>Pucciniales</taxon>
        <taxon>Sphaerophragmiaceae</taxon>
        <taxon>Austropuccinia</taxon>
    </lineage>
</organism>
<keyword evidence="2" id="KW-1185">Reference proteome</keyword>
<dbReference type="EMBL" id="AVOT02036614">
    <property type="protein sequence ID" value="MBW0531161.1"/>
    <property type="molecule type" value="Genomic_DNA"/>
</dbReference>
<dbReference type="AlphaFoldDB" id="A0A9Q3I627"/>
<accession>A0A9Q3I627</accession>
<dbReference type="Proteomes" id="UP000765509">
    <property type="component" value="Unassembled WGS sequence"/>
</dbReference>
<protein>
    <submittedName>
        <fullName evidence="1">Uncharacterized protein</fullName>
    </submittedName>
</protein>
<gene>
    <name evidence="1" type="ORF">O181_070876</name>
</gene>
<dbReference type="OrthoDB" id="10030726at2759"/>